<dbReference type="SUPFAM" id="SSF53649">
    <property type="entry name" value="Alkaline phosphatase-like"/>
    <property type="match status" value="1"/>
</dbReference>
<organism evidence="3 4">
    <name type="scientific">Tardibacter chloracetimidivorans</name>
    <dbReference type="NCBI Taxonomy" id="1921510"/>
    <lineage>
        <taxon>Bacteria</taxon>
        <taxon>Pseudomonadati</taxon>
        <taxon>Pseudomonadota</taxon>
        <taxon>Alphaproteobacteria</taxon>
        <taxon>Sphingomonadales</taxon>
        <taxon>Sphingomonadaceae</taxon>
        <taxon>Tardibacter</taxon>
    </lineage>
</organism>
<dbReference type="EMBL" id="CP018221">
    <property type="protein sequence ID" value="API58567.1"/>
    <property type="molecule type" value="Genomic_DNA"/>
</dbReference>
<dbReference type="AlphaFoldDB" id="A0A1L3ZSG6"/>
<dbReference type="InterPro" id="IPR000917">
    <property type="entry name" value="Sulfatase_N"/>
</dbReference>
<gene>
    <name evidence="3" type="ORF">BSL82_03940</name>
</gene>
<proteinExistence type="predicted"/>
<dbReference type="KEGG" id="sphj:BSL82_03940"/>
<keyword evidence="4" id="KW-1185">Reference proteome</keyword>
<sequence>MHRILSGGGFQPFSVASLQLALVIGILPNIMFLVVMPFFIASRLASPLLYAMAGLLALLLPRWATFPLLFAAAVSDLMLIVVGAFHLKLTSAIKSISYLSTLNPTASFFYLAFAAALLATAGLIGGLLLRYRSQFRAASPTPAAIIACLFALLDLTANFPYVRASAEGLGFQSAVNQAGLSADIVARRGHNLFIVVIEGMGAFAAENDREIVAGSLKTIAARYPYEFQHGTSFYNGSTTDAESRELCGKRGDFRTYLPDGHYPCLPRQLSQLGYRTISYHGFSSAMFERQRWYPNIGFKEMNFEEELLAQHATLLPSRCGSVFPGLCDSEMAEVIRRELIAPSNTPKMVYWLTLNSHIPYVPKANGSLDCTGDRPKIDEKTVCELAEYWKEVMDAVAGIASDPALPPTDILIVGDHHTPLWNRRAKNKFVLNKVDWFLLRSTERRHKAVSSTPS</sequence>
<feature type="domain" description="Sulfatase N-terminal" evidence="2">
    <location>
        <begin position="258"/>
        <end position="363"/>
    </location>
</feature>
<evidence type="ECO:0000259" key="2">
    <source>
        <dbReference type="Pfam" id="PF00884"/>
    </source>
</evidence>
<dbReference type="STRING" id="1921510.BSL82_03940"/>
<name>A0A1L3ZSG6_9SPHN</name>
<feature type="transmembrane region" description="Helical" evidence="1">
    <location>
        <begin position="12"/>
        <end position="34"/>
    </location>
</feature>
<dbReference type="Proteomes" id="UP000182063">
    <property type="component" value="Chromosome"/>
</dbReference>
<protein>
    <recommendedName>
        <fullName evidence="2">Sulfatase N-terminal domain-containing protein</fullName>
    </recommendedName>
</protein>
<evidence type="ECO:0000256" key="1">
    <source>
        <dbReference type="SAM" id="Phobius"/>
    </source>
</evidence>
<feature type="transmembrane region" description="Helical" evidence="1">
    <location>
        <begin position="67"/>
        <end position="87"/>
    </location>
</feature>
<reference evidence="4" key="1">
    <citation type="submission" date="2016-11" db="EMBL/GenBank/DDBJ databases">
        <title>Complete Genome Sequence of alachlor-degrading Sphingomonas sp. strain JJ-A5.</title>
        <authorList>
            <person name="Lee H."/>
            <person name="Ka J.-O."/>
        </authorList>
    </citation>
    <scope>NUCLEOTIDE SEQUENCE [LARGE SCALE GENOMIC DNA]</scope>
    <source>
        <strain evidence="4">JJ-A5</strain>
    </source>
</reference>
<feature type="transmembrane region" description="Helical" evidence="1">
    <location>
        <begin position="141"/>
        <end position="162"/>
    </location>
</feature>
<accession>A0A1L3ZSG6</accession>
<keyword evidence="1" id="KW-0472">Membrane</keyword>
<keyword evidence="1" id="KW-1133">Transmembrane helix</keyword>
<evidence type="ECO:0000313" key="3">
    <source>
        <dbReference type="EMBL" id="API58567.1"/>
    </source>
</evidence>
<feature type="transmembrane region" description="Helical" evidence="1">
    <location>
        <begin position="107"/>
        <end position="129"/>
    </location>
</feature>
<evidence type="ECO:0000313" key="4">
    <source>
        <dbReference type="Proteomes" id="UP000182063"/>
    </source>
</evidence>
<keyword evidence="1" id="KW-0812">Transmembrane</keyword>
<feature type="transmembrane region" description="Helical" evidence="1">
    <location>
        <begin position="40"/>
        <end position="60"/>
    </location>
</feature>
<dbReference type="Gene3D" id="3.40.720.10">
    <property type="entry name" value="Alkaline Phosphatase, subunit A"/>
    <property type="match status" value="1"/>
</dbReference>
<dbReference type="Pfam" id="PF00884">
    <property type="entry name" value="Sulfatase"/>
    <property type="match status" value="1"/>
</dbReference>
<dbReference type="InterPro" id="IPR017850">
    <property type="entry name" value="Alkaline_phosphatase_core_sf"/>
</dbReference>